<name>A0A4Z2G691_9TELE</name>
<protein>
    <submittedName>
        <fullName evidence="2">Uncharacterized protein</fullName>
    </submittedName>
</protein>
<evidence type="ECO:0000313" key="2">
    <source>
        <dbReference type="EMBL" id="TNN49087.1"/>
    </source>
</evidence>
<feature type="compositionally biased region" description="Basic and acidic residues" evidence="1">
    <location>
        <begin position="269"/>
        <end position="279"/>
    </location>
</feature>
<dbReference type="Proteomes" id="UP000314294">
    <property type="component" value="Unassembled WGS sequence"/>
</dbReference>
<dbReference type="OrthoDB" id="10675133at2759"/>
<feature type="compositionally biased region" description="Acidic residues" evidence="1">
    <location>
        <begin position="284"/>
        <end position="297"/>
    </location>
</feature>
<keyword evidence="3" id="KW-1185">Reference proteome</keyword>
<reference evidence="2 3" key="1">
    <citation type="submission" date="2019-03" db="EMBL/GenBank/DDBJ databases">
        <title>First draft genome of Liparis tanakae, snailfish: a comprehensive survey of snailfish specific genes.</title>
        <authorList>
            <person name="Kim W."/>
            <person name="Song I."/>
            <person name="Jeong J.-H."/>
            <person name="Kim D."/>
            <person name="Kim S."/>
            <person name="Ryu S."/>
            <person name="Song J.Y."/>
            <person name="Lee S.K."/>
        </authorList>
    </citation>
    <scope>NUCLEOTIDE SEQUENCE [LARGE SCALE GENOMIC DNA]</scope>
    <source>
        <tissue evidence="2">Muscle</tissue>
    </source>
</reference>
<feature type="region of interest" description="Disordered" evidence="1">
    <location>
        <begin position="204"/>
        <end position="223"/>
    </location>
</feature>
<evidence type="ECO:0000256" key="1">
    <source>
        <dbReference type="SAM" id="MobiDB-lite"/>
    </source>
</evidence>
<sequence length="448" mass="46884">MEELLLELLAGRPSALPAAARGGAWLAFFSETTLVREDSRLALLSAALVLAEAELFSPPPRGDVLLGGRELCNPGEPLLPCWAESGWSTSGVWDKPFFEGVAVLKEAALLVFGGPSLGDGAAAPLFAPSAGPFLCFGSFAAAAWRGLSGSAAAATASTWSPEGAELLGSAPTGFLEWSGSVGLLPSEAASADLAADALSGLASATSPMRSSVGDEECDSREKREGEWERSCSLAACDQDGLAALSLSTSGLAMAEREGNVWRCRPRTAGRPDRPEEERQAAAGEDSDEEEADEEEEAASPSSSLRSPANSADSDSEASEVRREEPDEAWLGGRLPIRRLIQCSHREEETSSSGIGCTSLSSKQYHCPSMEFLQAASTETKLEALGQGAGLRLQVLLLRLAHALGVGDVLVLGSFEQAGGETESGQGEHQRTSGDITHRLELAKVLHAY</sequence>
<accession>A0A4Z2G691</accession>
<feature type="compositionally biased region" description="Low complexity" evidence="1">
    <location>
        <begin position="298"/>
        <end position="312"/>
    </location>
</feature>
<feature type="region of interest" description="Disordered" evidence="1">
    <location>
        <begin position="262"/>
        <end position="327"/>
    </location>
</feature>
<gene>
    <name evidence="2" type="ORF">EYF80_040692</name>
</gene>
<dbReference type="EMBL" id="SRLO01000669">
    <property type="protein sequence ID" value="TNN49087.1"/>
    <property type="molecule type" value="Genomic_DNA"/>
</dbReference>
<organism evidence="2 3">
    <name type="scientific">Liparis tanakae</name>
    <name type="common">Tanaka's snailfish</name>
    <dbReference type="NCBI Taxonomy" id="230148"/>
    <lineage>
        <taxon>Eukaryota</taxon>
        <taxon>Metazoa</taxon>
        <taxon>Chordata</taxon>
        <taxon>Craniata</taxon>
        <taxon>Vertebrata</taxon>
        <taxon>Euteleostomi</taxon>
        <taxon>Actinopterygii</taxon>
        <taxon>Neopterygii</taxon>
        <taxon>Teleostei</taxon>
        <taxon>Neoteleostei</taxon>
        <taxon>Acanthomorphata</taxon>
        <taxon>Eupercaria</taxon>
        <taxon>Perciformes</taxon>
        <taxon>Cottioidei</taxon>
        <taxon>Cottales</taxon>
        <taxon>Liparidae</taxon>
        <taxon>Liparis</taxon>
    </lineage>
</organism>
<dbReference type="AlphaFoldDB" id="A0A4Z2G691"/>
<evidence type="ECO:0000313" key="3">
    <source>
        <dbReference type="Proteomes" id="UP000314294"/>
    </source>
</evidence>
<comment type="caution">
    <text evidence="2">The sequence shown here is derived from an EMBL/GenBank/DDBJ whole genome shotgun (WGS) entry which is preliminary data.</text>
</comment>
<proteinExistence type="predicted"/>